<dbReference type="PANTHER" id="PTHR42693">
    <property type="entry name" value="ARYLSULFATASE FAMILY MEMBER"/>
    <property type="match status" value="1"/>
</dbReference>
<evidence type="ECO:0000256" key="1">
    <source>
        <dbReference type="ARBA" id="ARBA00008779"/>
    </source>
</evidence>
<keyword evidence="6" id="KW-0732">Signal</keyword>
<dbReference type="PANTHER" id="PTHR42693:SF53">
    <property type="entry name" value="ENDO-4-O-SULFATASE"/>
    <property type="match status" value="1"/>
</dbReference>
<dbReference type="Proteomes" id="UP000310532">
    <property type="component" value="Unassembled WGS sequence"/>
</dbReference>
<dbReference type="EMBL" id="SRYZ01000012">
    <property type="protein sequence ID" value="TGY07007.1"/>
    <property type="molecule type" value="Genomic_DNA"/>
</dbReference>
<evidence type="ECO:0000256" key="6">
    <source>
        <dbReference type="SAM" id="SignalP"/>
    </source>
</evidence>
<feature type="chain" id="PRO_5020375404" evidence="6">
    <location>
        <begin position="21"/>
        <end position="521"/>
    </location>
</feature>
<evidence type="ECO:0000256" key="5">
    <source>
        <dbReference type="PIRSR" id="PIRSR600917-52"/>
    </source>
</evidence>
<dbReference type="InterPro" id="IPR024607">
    <property type="entry name" value="Sulfatase_CS"/>
</dbReference>
<dbReference type="RefSeq" id="WP_136009833.1">
    <property type="nucleotide sequence ID" value="NZ_SRYZ01000012.1"/>
</dbReference>
<evidence type="ECO:0000259" key="7">
    <source>
        <dbReference type="Pfam" id="PF00884"/>
    </source>
</evidence>
<dbReference type="InterPro" id="IPR050738">
    <property type="entry name" value="Sulfatase"/>
</dbReference>
<accession>A0A4S2AZF2</accession>
<evidence type="ECO:0000256" key="4">
    <source>
        <dbReference type="ARBA" id="ARBA00022837"/>
    </source>
</evidence>
<evidence type="ECO:0000256" key="2">
    <source>
        <dbReference type="ARBA" id="ARBA00022723"/>
    </source>
</evidence>
<dbReference type="InterPro" id="IPR017850">
    <property type="entry name" value="Alkaline_phosphatase_core_sf"/>
</dbReference>
<protein>
    <submittedName>
        <fullName evidence="8">Arylsulfatase</fullName>
        <ecNumber evidence="8">3.1.6.1</ecNumber>
    </submittedName>
</protein>
<comment type="similarity">
    <text evidence="1">Belongs to the sulfatase family.</text>
</comment>
<evidence type="ECO:0000313" key="9">
    <source>
        <dbReference type="Proteomes" id="UP000310532"/>
    </source>
</evidence>
<name>A0A4S2AZF2_9BACE</name>
<feature type="domain" description="Sulfatase N-terminal" evidence="7">
    <location>
        <begin position="37"/>
        <end position="389"/>
    </location>
</feature>
<feature type="signal peptide" evidence="6">
    <location>
        <begin position="1"/>
        <end position="20"/>
    </location>
</feature>
<evidence type="ECO:0000313" key="8">
    <source>
        <dbReference type="EMBL" id="TGY07007.1"/>
    </source>
</evidence>
<dbReference type="SUPFAM" id="SSF53649">
    <property type="entry name" value="Alkaline phosphatase-like"/>
    <property type="match status" value="1"/>
</dbReference>
<dbReference type="PROSITE" id="PS00149">
    <property type="entry name" value="SULFATASE_2"/>
    <property type="match status" value="1"/>
</dbReference>
<organism evidence="8 9">
    <name type="scientific">Bacteroides muris</name>
    <name type="common">ex Afrizal et al. 2022</name>
    <dbReference type="NCBI Taxonomy" id="2516960"/>
    <lineage>
        <taxon>Bacteria</taxon>
        <taxon>Pseudomonadati</taxon>
        <taxon>Bacteroidota</taxon>
        <taxon>Bacteroidia</taxon>
        <taxon>Bacteroidales</taxon>
        <taxon>Bacteroidaceae</taxon>
        <taxon>Bacteroides</taxon>
    </lineage>
</organism>
<feature type="modified residue" description="3-oxoalanine (Ser)" evidence="5">
    <location>
        <position position="85"/>
    </location>
</feature>
<dbReference type="Pfam" id="PF00884">
    <property type="entry name" value="Sulfatase"/>
    <property type="match status" value="1"/>
</dbReference>
<keyword evidence="4" id="KW-0106">Calcium</keyword>
<comment type="PTM">
    <text evidence="5">The conversion to 3-oxoalanine (also known as C-formylglycine, FGly), of a serine or cysteine residue in prokaryotes and of a cysteine residue in eukaryotes, is critical for catalytic activity.</text>
</comment>
<dbReference type="InterPro" id="IPR000917">
    <property type="entry name" value="Sulfatase_N"/>
</dbReference>
<dbReference type="GO" id="GO:0004065">
    <property type="term" value="F:arylsulfatase activity"/>
    <property type="evidence" value="ECO:0007669"/>
    <property type="project" value="UniProtKB-EC"/>
</dbReference>
<dbReference type="AlphaFoldDB" id="A0A4S2AZF2"/>
<evidence type="ECO:0000256" key="3">
    <source>
        <dbReference type="ARBA" id="ARBA00022801"/>
    </source>
</evidence>
<proteinExistence type="inferred from homology"/>
<keyword evidence="9" id="KW-1185">Reference proteome</keyword>
<dbReference type="Gene3D" id="3.40.720.10">
    <property type="entry name" value="Alkaline Phosphatase, subunit A"/>
    <property type="match status" value="1"/>
</dbReference>
<reference evidence="8 9" key="1">
    <citation type="submission" date="2019-04" db="EMBL/GenBank/DDBJ databases">
        <title>Microbes associate with the intestines of laboratory mice.</title>
        <authorList>
            <person name="Navarre W."/>
            <person name="Wong E."/>
            <person name="Huang K."/>
            <person name="Tropini C."/>
            <person name="Ng K."/>
            <person name="Yu B."/>
        </authorList>
    </citation>
    <scope>NUCLEOTIDE SEQUENCE [LARGE SCALE GENOMIC DNA]</scope>
    <source>
        <strain evidence="8 9">NM69_E16B</strain>
    </source>
</reference>
<sequence>MEKYTLWSSLLLTAAGTAAAQNKAENAKQADVQADKPHIVLIVADQHRGDAMNCMGNHAVVTPNMDALAHDGTLFMNGYSSTPSSTPARAGLLTGFSPWHHGMLGYGRVGSCYRYEMPAMLKELGYFTFGIGKMHWFPQKALHGFHGTLVDESGRVESDDFVSDYRLWFQMQAPGRDPDATGIGWNAHGGGLYRLPEELHPTAWTGQMACEMIRNYDKGSGEPLFLKVSFARPHSPYDPPQRLMEQYEGKDVPAPAVGEWCKDKEYASPRDVATAEKDAAFGNFGEEYAKESRRYYYANVTFVDEEIGKVVRTLKEKGMYDNALICYVSDHGDMLGDHHHWRKTYPYEGSAHVPYIVKWPAACGFEKGAKVEAPVELRDLLPTFLDMAGGKVPEDMDGRSLATLMKGGNNGWRKYIDLEHSTCYSPDNYWCALTDGKIKYVWRFHTGEEELFDLTKDPQELRNVAKEKKYAARLREMRGEMVKHLAERGEEFVKDGQLQVLKRTVLYSPLFPDENPVDTGI</sequence>
<dbReference type="PROSITE" id="PS00523">
    <property type="entry name" value="SULFATASE_1"/>
    <property type="match status" value="1"/>
</dbReference>
<keyword evidence="3 8" id="KW-0378">Hydrolase</keyword>
<comment type="caution">
    <text evidence="8">The sequence shown here is derived from an EMBL/GenBank/DDBJ whole genome shotgun (WGS) entry which is preliminary data.</text>
</comment>
<gene>
    <name evidence="8" type="ORF">E5355_07520</name>
</gene>
<dbReference type="GO" id="GO:0046872">
    <property type="term" value="F:metal ion binding"/>
    <property type="evidence" value="ECO:0007669"/>
    <property type="project" value="UniProtKB-KW"/>
</dbReference>
<dbReference type="EC" id="3.1.6.1" evidence="8"/>
<dbReference type="NCBIfam" id="NF010322">
    <property type="entry name" value="PRK13759.1"/>
    <property type="match status" value="1"/>
</dbReference>
<keyword evidence="2" id="KW-0479">Metal-binding</keyword>